<gene>
    <name evidence="1" type="ORF">J2S57_000972</name>
</gene>
<keyword evidence="2" id="KW-1185">Reference proteome</keyword>
<dbReference type="Proteomes" id="UP001235712">
    <property type="component" value="Unassembled WGS sequence"/>
</dbReference>
<evidence type="ECO:0008006" key="3">
    <source>
        <dbReference type="Google" id="ProtNLM"/>
    </source>
</evidence>
<name>A0ABT9NXR7_9ACTN</name>
<dbReference type="EMBL" id="JAUSQZ010000001">
    <property type="protein sequence ID" value="MDP9825223.1"/>
    <property type="molecule type" value="Genomic_DNA"/>
</dbReference>
<protein>
    <recommendedName>
        <fullName evidence="3">Gp19/Gp15/Gp42-like protein</fullName>
    </recommendedName>
</protein>
<evidence type="ECO:0000313" key="2">
    <source>
        <dbReference type="Proteomes" id="UP001235712"/>
    </source>
</evidence>
<proteinExistence type="predicted"/>
<evidence type="ECO:0000313" key="1">
    <source>
        <dbReference type="EMBL" id="MDP9825223.1"/>
    </source>
</evidence>
<dbReference type="RefSeq" id="WP_307238786.1">
    <property type="nucleotide sequence ID" value="NZ_JAUSQZ010000001.1"/>
</dbReference>
<organism evidence="1 2">
    <name type="scientific">Kineosporia succinea</name>
    <dbReference type="NCBI Taxonomy" id="84632"/>
    <lineage>
        <taxon>Bacteria</taxon>
        <taxon>Bacillati</taxon>
        <taxon>Actinomycetota</taxon>
        <taxon>Actinomycetes</taxon>
        <taxon>Kineosporiales</taxon>
        <taxon>Kineosporiaceae</taxon>
        <taxon>Kineosporia</taxon>
    </lineage>
</organism>
<accession>A0ABT9NXR7</accession>
<reference evidence="1 2" key="1">
    <citation type="submission" date="2023-07" db="EMBL/GenBank/DDBJ databases">
        <title>Sequencing the genomes of 1000 actinobacteria strains.</title>
        <authorList>
            <person name="Klenk H.-P."/>
        </authorList>
    </citation>
    <scope>NUCLEOTIDE SEQUENCE [LARGE SCALE GENOMIC DNA]</scope>
    <source>
        <strain evidence="1 2">DSM 44388</strain>
    </source>
</reference>
<sequence length="139" mass="15276">MANIYAARSDIATVWDGTVQESDHDRIDQLLVYAHALLRSKVRTIDDKANAGEVDTDLVQMLLVTAVIRVLNNPKGVLGAGTGETSYYYAQAGSDRYGGLYLDDDEITLLGVGTKSATRVASFRMASPYGIVRDEPWRY</sequence>
<comment type="caution">
    <text evidence="1">The sequence shown here is derived from an EMBL/GenBank/DDBJ whole genome shotgun (WGS) entry which is preliminary data.</text>
</comment>